<evidence type="ECO:0000313" key="1">
    <source>
        <dbReference type="EMBL" id="KAJ9064959.1"/>
    </source>
</evidence>
<keyword evidence="2" id="KW-1185">Reference proteome</keyword>
<gene>
    <name evidence="1" type="ORF">DSO57_1024916</name>
</gene>
<dbReference type="EMBL" id="QTSX02004397">
    <property type="protein sequence ID" value="KAJ9064959.1"/>
    <property type="molecule type" value="Genomic_DNA"/>
</dbReference>
<name>A0ACC2SRE7_9FUNG</name>
<accession>A0ACC2SRE7</accession>
<dbReference type="Proteomes" id="UP001165960">
    <property type="component" value="Unassembled WGS sequence"/>
</dbReference>
<sequence>MKDFKKLYRKNTSDTSEITKKMVRGDPNILSEKRWHLEEAKHLDWTGKFIEKVNGPGKTKIVWNYVESVLDEDTETTSFLEG</sequence>
<organism evidence="1 2">
    <name type="scientific">Entomophthora muscae</name>
    <dbReference type="NCBI Taxonomy" id="34485"/>
    <lineage>
        <taxon>Eukaryota</taxon>
        <taxon>Fungi</taxon>
        <taxon>Fungi incertae sedis</taxon>
        <taxon>Zoopagomycota</taxon>
        <taxon>Entomophthoromycotina</taxon>
        <taxon>Entomophthoromycetes</taxon>
        <taxon>Entomophthorales</taxon>
        <taxon>Entomophthoraceae</taxon>
        <taxon>Entomophthora</taxon>
    </lineage>
</organism>
<proteinExistence type="predicted"/>
<reference evidence="1" key="1">
    <citation type="submission" date="2022-04" db="EMBL/GenBank/DDBJ databases">
        <title>Genome of the entomopathogenic fungus Entomophthora muscae.</title>
        <authorList>
            <person name="Elya C."/>
            <person name="Lovett B.R."/>
            <person name="Lee E."/>
            <person name="Macias A.M."/>
            <person name="Hajek A.E."/>
            <person name="De Bivort B.L."/>
            <person name="Kasson M.T."/>
            <person name="De Fine Licht H.H."/>
            <person name="Stajich J.E."/>
        </authorList>
    </citation>
    <scope>NUCLEOTIDE SEQUENCE</scope>
    <source>
        <strain evidence="1">Berkeley</strain>
    </source>
</reference>
<protein>
    <submittedName>
        <fullName evidence="1">Uncharacterized protein</fullName>
    </submittedName>
</protein>
<comment type="caution">
    <text evidence="1">The sequence shown here is derived from an EMBL/GenBank/DDBJ whole genome shotgun (WGS) entry which is preliminary data.</text>
</comment>
<evidence type="ECO:0000313" key="2">
    <source>
        <dbReference type="Proteomes" id="UP001165960"/>
    </source>
</evidence>